<feature type="transmembrane region" description="Helical" evidence="2">
    <location>
        <begin position="124"/>
        <end position="140"/>
    </location>
</feature>
<feature type="transmembrane region" description="Helical" evidence="2">
    <location>
        <begin position="187"/>
        <end position="206"/>
    </location>
</feature>
<feature type="domain" description="EamA" evidence="3">
    <location>
        <begin position="164"/>
        <end position="297"/>
    </location>
</feature>
<feature type="transmembrane region" description="Helical" evidence="2">
    <location>
        <begin position="280"/>
        <end position="298"/>
    </location>
</feature>
<name>A0A6P0EU71_9ACTN</name>
<dbReference type="PANTHER" id="PTHR22911">
    <property type="entry name" value="ACYL-MALONYL CONDENSING ENZYME-RELATED"/>
    <property type="match status" value="1"/>
</dbReference>
<feature type="domain" description="EamA" evidence="3">
    <location>
        <begin position="5"/>
        <end position="140"/>
    </location>
</feature>
<proteinExistence type="inferred from homology"/>
<keyword evidence="2" id="KW-0472">Membrane</keyword>
<dbReference type="Pfam" id="PF00892">
    <property type="entry name" value="EamA"/>
    <property type="match status" value="2"/>
</dbReference>
<dbReference type="RefSeq" id="WP_163611798.1">
    <property type="nucleotide sequence ID" value="NZ_JAAGWB010000041.1"/>
</dbReference>
<sequence length="299" mass="30652">MTGVGELLALVSLLLFSANALLIGPAVRRLPQDLGFLLGLTSNVVVAALLVLGQYALGGPGSPPEWDAIALFALGGLLTSYLGRWFWTKSIATIGPTRASAIQVSNPFFAAVAGWFLLDDRLPLVAVVYGLAVFVGLNLASRRRSGDPGEPGSGSVSLKHLGIGLLGALAYGLGNVARGAGVRDWEAPIVGSLIGAAVGLLVYGLVNTDLRKLPSAVRGADPVGRRMWLLSGVLTIGAQTCQIAATQYIPVAIAVVISVSVPVIVLPVSVIFLRREAIGVPTAAGVLLILGGVIGLVVS</sequence>
<dbReference type="AlphaFoldDB" id="A0A6P0EU71"/>
<feature type="transmembrane region" description="Helical" evidence="2">
    <location>
        <begin position="251"/>
        <end position="273"/>
    </location>
</feature>
<dbReference type="SUPFAM" id="SSF103481">
    <property type="entry name" value="Multidrug resistance efflux transporter EmrE"/>
    <property type="match status" value="2"/>
</dbReference>
<evidence type="ECO:0000313" key="5">
    <source>
        <dbReference type="EMBL" id="NEN52120.1"/>
    </source>
</evidence>
<dbReference type="Proteomes" id="UP000468828">
    <property type="component" value="Unassembled WGS sequence"/>
</dbReference>
<dbReference type="EMBL" id="JAAGWB010000041">
    <property type="protein sequence ID" value="NEN52120.1"/>
    <property type="molecule type" value="Genomic_DNA"/>
</dbReference>
<dbReference type="Proteomes" id="UP000471152">
    <property type="component" value="Unassembled WGS sequence"/>
</dbReference>
<keyword evidence="2" id="KW-0812">Transmembrane</keyword>
<evidence type="ECO:0000313" key="4">
    <source>
        <dbReference type="EMBL" id="NEK95232.1"/>
    </source>
</evidence>
<comment type="similarity">
    <text evidence="1">Belongs to the EamA transporter family.</text>
</comment>
<dbReference type="InterPro" id="IPR000620">
    <property type="entry name" value="EamA_dom"/>
</dbReference>
<dbReference type="PANTHER" id="PTHR22911:SF137">
    <property type="entry name" value="SOLUTE CARRIER FAMILY 35 MEMBER G2-RELATED"/>
    <property type="match status" value="1"/>
</dbReference>
<comment type="caution">
    <text evidence="4">The sequence shown here is derived from an EMBL/GenBank/DDBJ whole genome shotgun (WGS) entry which is preliminary data.</text>
</comment>
<reference evidence="5 7" key="2">
    <citation type="submission" date="2020-02" db="EMBL/GenBank/DDBJ databases">
        <title>The WGS of Modestobacter muralis DSM 100205.</title>
        <authorList>
            <person name="Jiang Z."/>
        </authorList>
    </citation>
    <scope>NUCLEOTIDE SEQUENCE [LARGE SCALE GENOMIC DNA]</scope>
    <source>
        <strain evidence="5 7">DSM 100205</strain>
    </source>
</reference>
<evidence type="ECO:0000313" key="6">
    <source>
        <dbReference type="Proteomes" id="UP000468828"/>
    </source>
</evidence>
<evidence type="ECO:0000259" key="3">
    <source>
        <dbReference type="Pfam" id="PF00892"/>
    </source>
</evidence>
<feature type="transmembrane region" description="Helical" evidence="2">
    <location>
        <begin position="34"/>
        <end position="56"/>
    </location>
</feature>
<protein>
    <submittedName>
        <fullName evidence="4">DMT family transporter</fullName>
    </submittedName>
</protein>
<reference evidence="4 6" key="1">
    <citation type="submission" date="2020-01" db="EMBL/GenBank/DDBJ databases">
        <title>the WGS Modestobacter muralis CPCC 204518.</title>
        <authorList>
            <person name="Jiang Z."/>
        </authorList>
    </citation>
    <scope>NUCLEOTIDE SEQUENCE [LARGE SCALE GENOMIC DNA]</scope>
    <source>
        <strain evidence="4 6">DSM 100205</strain>
    </source>
</reference>
<dbReference type="InterPro" id="IPR037185">
    <property type="entry name" value="EmrE-like"/>
</dbReference>
<feature type="transmembrane region" description="Helical" evidence="2">
    <location>
        <begin position="6"/>
        <end position="27"/>
    </location>
</feature>
<dbReference type="GO" id="GO:0016020">
    <property type="term" value="C:membrane"/>
    <property type="evidence" value="ECO:0007669"/>
    <property type="project" value="InterPro"/>
</dbReference>
<feature type="transmembrane region" description="Helical" evidence="2">
    <location>
        <begin position="99"/>
        <end position="118"/>
    </location>
</feature>
<keyword evidence="2" id="KW-1133">Transmembrane helix</keyword>
<feature type="transmembrane region" description="Helical" evidence="2">
    <location>
        <begin position="227"/>
        <end position="245"/>
    </location>
</feature>
<accession>A0A6P0EU71</accession>
<keyword evidence="6" id="KW-1185">Reference proteome</keyword>
<gene>
    <name evidence="5" type="ORF">G3R41_14455</name>
    <name evidence="4" type="ORF">GCU67_13805</name>
</gene>
<evidence type="ECO:0000313" key="7">
    <source>
        <dbReference type="Proteomes" id="UP000471152"/>
    </source>
</evidence>
<feature type="transmembrane region" description="Helical" evidence="2">
    <location>
        <begin position="68"/>
        <end position="87"/>
    </location>
</feature>
<organism evidence="4 6">
    <name type="scientific">Modestobacter muralis</name>
    <dbReference type="NCBI Taxonomy" id="1608614"/>
    <lineage>
        <taxon>Bacteria</taxon>
        <taxon>Bacillati</taxon>
        <taxon>Actinomycetota</taxon>
        <taxon>Actinomycetes</taxon>
        <taxon>Geodermatophilales</taxon>
        <taxon>Geodermatophilaceae</taxon>
        <taxon>Modestobacter</taxon>
    </lineage>
</organism>
<dbReference type="EMBL" id="JAAGWH010000039">
    <property type="protein sequence ID" value="NEK95232.1"/>
    <property type="molecule type" value="Genomic_DNA"/>
</dbReference>
<evidence type="ECO:0000256" key="2">
    <source>
        <dbReference type="SAM" id="Phobius"/>
    </source>
</evidence>
<feature type="transmembrane region" description="Helical" evidence="2">
    <location>
        <begin position="161"/>
        <end position="181"/>
    </location>
</feature>
<evidence type="ECO:0000256" key="1">
    <source>
        <dbReference type="ARBA" id="ARBA00007362"/>
    </source>
</evidence>